<comment type="caution">
    <text evidence="3">The sequence shown here is derived from an EMBL/GenBank/DDBJ whole genome shotgun (WGS) entry which is preliminary data.</text>
</comment>
<organism evidence="3 4">
    <name type="scientific">Nocardioides agariphilus</name>
    <dbReference type="NCBI Taxonomy" id="433664"/>
    <lineage>
        <taxon>Bacteria</taxon>
        <taxon>Bacillati</taxon>
        <taxon>Actinomycetota</taxon>
        <taxon>Actinomycetes</taxon>
        <taxon>Propionibacteriales</taxon>
        <taxon>Nocardioidaceae</taxon>
        <taxon>Nocardioides</taxon>
    </lineage>
</organism>
<accession>A0A930VKN3</accession>
<evidence type="ECO:0008006" key="5">
    <source>
        <dbReference type="Google" id="ProtNLM"/>
    </source>
</evidence>
<keyword evidence="2" id="KW-0472">Membrane</keyword>
<dbReference type="RefSeq" id="WP_194696556.1">
    <property type="nucleotide sequence ID" value="NZ_JADKPO010000013.1"/>
</dbReference>
<feature type="transmembrane region" description="Helical" evidence="2">
    <location>
        <begin position="187"/>
        <end position="205"/>
    </location>
</feature>
<feature type="transmembrane region" description="Helical" evidence="2">
    <location>
        <begin position="32"/>
        <end position="57"/>
    </location>
</feature>
<evidence type="ECO:0000256" key="1">
    <source>
        <dbReference type="SAM" id="MobiDB-lite"/>
    </source>
</evidence>
<sequence>MTTHVTTRNPVRSDVPVSGTPAGPARRTSSRWALAGVAAGVLGFGTMVSSSLINAVYDKSIVKDEDAILAKVADQSVQIVAFQVVASLAALALVVFAAGLHRRLAARLDDSIVPMVASAGLVGTAVVTVLGTGLNTEFAIGIEDHVLASNAAMFNHWTGTIPWCWLLAGLSALAVFSAWRQGAVPRWMGITSLVLGGLTVVSGVAPVQYMAILPGALWVLVLSVGFLVGDKAYRAS</sequence>
<feature type="transmembrane region" description="Helical" evidence="2">
    <location>
        <begin position="77"/>
        <end position="100"/>
    </location>
</feature>
<evidence type="ECO:0000256" key="2">
    <source>
        <dbReference type="SAM" id="Phobius"/>
    </source>
</evidence>
<name>A0A930VKN3_9ACTN</name>
<protein>
    <recommendedName>
        <fullName evidence="5">DUF4386 domain-containing protein</fullName>
    </recommendedName>
</protein>
<evidence type="ECO:0000313" key="3">
    <source>
        <dbReference type="EMBL" id="MBF4768407.1"/>
    </source>
</evidence>
<feature type="compositionally biased region" description="Polar residues" evidence="1">
    <location>
        <begin position="1"/>
        <end position="10"/>
    </location>
</feature>
<proteinExistence type="predicted"/>
<evidence type="ECO:0000313" key="4">
    <source>
        <dbReference type="Proteomes" id="UP000660668"/>
    </source>
</evidence>
<feature type="transmembrane region" description="Helical" evidence="2">
    <location>
        <begin position="211"/>
        <end position="229"/>
    </location>
</feature>
<reference evidence="3" key="1">
    <citation type="submission" date="2020-11" db="EMBL/GenBank/DDBJ databases">
        <title>Nocardioides cynanchi sp. nov., isolated from soil of rhizosphere of Cynanchum wilfordii.</title>
        <authorList>
            <person name="Lee J.-S."/>
            <person name="Suh M.K."/>
            <person name="Kim J.-S."/>
        </authorList>
    </citation>
    <scope>NUCLEOTIDE SEQUENCE</scope>
    <source>
        <strain evidence="3">KCTC 19276</strain>
    </source>
</reference>
<dbReference type="Proteomes" id="UP000660668">
    <property type="component" value="Unassembled WGS sequence"/>
</dbReference>
<dbReference type="AlphaFoldDB" id="A0A930VKN3"/>
<keyword evidence="2" id="KW-0812">Transmembrane</keyword>
<feature type="transmembrane region" description="Helical" evidence="2">
    <location>
        <begin position="154"/>
        <end position="175"/>
    </location>
</feature>
<gene>
    <name evidence="3" type="ORF">ISU10_11575</name>
</gene>
<dbReference type="EMBL" id="JADKPO010000013">
    <property type="protein sequence ID" value="MBF4768407.1"/>
    <property type="molecule type" value="Genomic_DNA"/>
</dbReference>
<feature type="transmembrane region" description="Helical" evidence="2">
    <location>
        <begin position="112"/>
        <end position="134"/>
    </location>
</feature>
<keyword evidence="4" id="KW-1185">Reference proteome</keyword>
<keyword evidence="2" id="KW-1133">Transmembrane helix</keyword>
<feature type="region of interest" description="Disordered" evidence="1">
    <location>
        <begin position="1"/>
        <end position="27"/>
    </location>
</feature>